<keyword evidence="7" id="KW-1185">Reference proteome</keyword>
<dbReference type="SUPFAM" id="SSF48452">
    <property type="entry name" value="TPR-like"/>
    <property type="match status" value="1"/>
</dbReference>
<dbReference type="OrthoDB" id="124397at2759"/>
<dbReference type="FunFam" id="1.25.40.10:FF:001208">
    <property type="entry name" value="Tetratricopeptide repeat domain-containing protein"/>
    <property type="match status" value="1"/>
</dbReference>
<accession>A0A2J6PIB8</accession>
<keyword evidence="6" id="KW-0808">Transferase</keyword>
<comment type="subunit">
    <text evidence="4">Component of the ER membrane protein complex (EMC).</text>
</comment>
<dbReference type="AlphaFoldDB" id="A0A2J6PIB8"/>
<dbReference type="GO" id="GO:0072546">
    <property type="term" value="C:EMC complex"/>
    <property type="evidence" value="ECO:0007669"/>
    <property type="project" value="UniProtKB-UniRule"/>
</dbReference>
<evidence type="ECO:0000256" key="3">
    <source>
        <dbReference type="PROSITE-ProRule" id="PRU00339"/>
    </source>
</evidence>
<dbReference type="Proteomes" id="UP000235672">
    <property type="component" value="Unassembled WGS sequence"/>
</dbReference>
<dbReference type="Pfam" id="PF22890">
    <property type="entry name" value="TPR_EMC2"/>
    <property type="match status" value="1"/>
</dbReference>
<evidence type="ECO:0000256" key="1">
    <source>
        <dbReference type="ARBA" id="ARBA00022737"/>
    </source>
</evidence>
<gene>
    <name evidence="6" type="ORF">NA56DRAFT_584932</name>
</gene>
<dbReference type="PROSITE" id="PS50005">
    <property type="entry name" value="TPR"/>
    <property type="match status" value="1"/>
</dbReference>
<dbReference type="GO" id="GO:0016740">
    <property type="term" value="F:transferase activity"/>
    <property type="evidence" value="ECO:0007669"/>
    <property type="project" value="UniProtKB-KW"/>
</dbReference>
<comment type="subcellular location">
    <subcellularLocation>
        <location evidence="4">Endoplasmic reticulum membrane</location>
        <topology evidence="4">Peripheral membrane protein</topology>
        <orientation evidence="4">Cytoplasmic side</orientation>
    </subcellularLocation>
</comment>
<evidence type="ECO:0000256" key="2">
    <source>
        <dbReference type="ARBA" id="ARBA00022803"/>
    </source>
</evidence>
<comment type="function">
    <text evidence="4">Part of the endoplasmic reticulum membrane protein complex (EMC) that enables the energy-independent insertion into endoplasmic reticulum membranes of newly synthesized membrane proteins.</text>
</comment>
<dbReference type="PANTHER" id="PTHR12760">
    <property type="entry name" value="TETRATRICOPEPTIDE REPEAT PROTEIN"/>
    <property type="match status" value="1"/>
</dbReference>
<dbReference type="Gene3D" id="1.25.40.10">
    <property type="entry name" value="Tetratricopeptide repeat domain"/>
    <property type="match status" value="1"/>
</dbReference>
<comment type="similarity">
    <text evidence="4">Belongs to the EMC2 family.</text>
</comment>
<evidence type="ECO:0000313" key="7">
    <source>
        <dbReference type="Proteomes" id="UP000235672"/>
    </source>
</evidence>
<keyword evidence="2 3" id="KW-0802">TPR repeat</keyword>
<dbReference type="InterPro" id="IPR011990">
    <property type="entry name" value="TPR-like_helical_dom_sf"/>
</dbReference>
<evidence type="ECO:0000259" key="5">
    <source>
        <dbReference type="Pfam" id="PF22890"/>
    </source>
</evidence>
<reference evidence="6 7" key="1">
    <citation type="submission" date="2016-05" db="EMBL/GenBank/DDBJ databases">
        <title>A degradative enzymes factory behind the ericoid mycorrhizal symbiosis.</title>
        <authorList>
            <consortium name="DOE Joint Genome Institute"/>
            <person name="Martino E."/>
            <person name="Morin E."/>
            <person name="Grelet G."/>
            <person name="Kuo A."/>
            <person name="Kohler A."/>
            <person name="Daghino S."/>
            <person name="Barry K."/>
            <person name="Choi C."/>
            <person name="Cichocki N."/>
            <person name="Clum A."/>
            <person name="Copeland A."/>
            <person name="Hainaut M."/>
            <person name="Haridas S."/>
            <person name="Labutti K."/>
            <person name="Lindquist E."/>
            <person name="Lipzen A."/>
            <person name="Khouja H.-R."/>
            <person name="Murat C."/>
            <person name="Ohm R."/>
            <person name="Olson A."/>
            <person name="Spatafora J."/>
            <person name="Veneault-Fourrey C."/>
            <person name="Henrissat B."/>
            <person name="Grigoriev I."/>
            <person name="Martin F."/>
            <person name="Perotto S."/>
        </authorList>
    </citation>
    <scope>NUCLEOTIDE SEQUENCE [LARGE SCALE GENOMIC DNA]</scope>
    <source>
        <strain evidence="6 7">UAMH 7357</strain>
    </source>
</reference>
<evidence type="ECO:0000313" key="6">
    <source>
        <dbReference type="EMBL" id="PMD13773.1"/>
    </source>
</evidence>
<feature type="domain" description="EMC2 TPR-like" evidence="5">
    <location>
        <begin position="106"/>
        <end position="203"/>
    </location>
</feature>
<dbReference type="InterPro" id="IPR039856">
    <property type="entry name" value="EMC2-like"/>
</dbReference>
<dbReference type="STRING" id="1745343.A0A2J6PIB8"/>
<protein>
    <recommendedName>
        <fullName evidence="4">ER membrane protein complex subunit 2</fullName>
    </recommendedName>
</protein>
<sequence>MSSSLSHPPAHLPPAVALRISQQAPITLRNPPSVISSYSISSLWSAAETPELWTEYENLMLSCLRTGDEQSAHLCLERLTERFGAENEKLMALRGLFQEAIAKDDAELKQVLEEYENILTKDPSNMPVTKRRIALLKTLDKTTEAITALNEFVDSSPTDAEAWAELADLYVGQGMYPQAVFAMEEVLLITPNAWNIHARLGEVLFMAGSTGDSSADKYLGDALRRFCRSIELCDDYLRGYYGLKLTTSKLLSILPQASRQSKSDSGLALPDLKTVERLNETATAKLSEIVRKSVNGEPGWGGYEQAEVIAAKALLDSSAAKTIR</sequence>
<name>A0A2J6PIB8_9HELO</name>
<keyword evidence="1" id="KW-0677">Repeat</keyword>
<evidence type="ECO:0000256" key="4">
    <source>
        <dbReference type="RuleBase" id="RU367091"/>
    </source>
</evidence>
<dbReference type="EMBL" id="KZ613527">
    <property type="protein sequence ID" value="PMD13773.1"/>
    <property type="molecule type" value="Genomic_DNA"/>
</dbReference>
<proteinExistence type="inferred from homology"/>
<keyword evidence="4" id="KW-0472">Membrane</keyword>
<feature type="repeat" description="TPR" evidence="3">
    <location>
        <begin position="160"/>
        <end position="193"/>
    </location>
</feature>
<dbReference type="InterPro" id="IPR055217">
    <property type="entry name" value="TPR_EMC2"/>
</dbReference>
<keyword evidence="4" id="KW-0256">Endoplasmic reticulum</keyword>
<organism evidence="6 7">
    <name type="scientific">Hyaloscypha hepaticicola</name>
    <dbReference type="NCBI Taxonomy" id="2082293"/>
    <lineage>
        <taxon>Eukaryota</taxon>
        <taxon>Fungi</taxon>
        <taxon>Dikarya</taxon>
        <taxon>Ascomycota</taxon>
        <taxon>Pezizomycotina</taxon>
        <taxon>Leotiomycetes</taxon>
        <taxon>Helotiales</taxon>
        <taxon>Hyaloscyphaceae</taxon>
        <taxon>Hyaloscypha</taxon>
    </lineage>
</organism>
<dbReference type="InterPro" id="IPR019734">
    <property type="entry name" value="TPR_rpt"/>
</dbReference>